<evidence type="ECO:0000256" key="7">
    <source>
        <dbReference type="RuleBase" id="RU363032"/>
    </source>
</evidence>
<keyword evidence="10" id="KW-1185">Reference proteome</keyword>
<reference evidence="9 10" key="1">
    <citation type="submission" date="2020-08" db="EMBL/GenBank/DDBJ databases">
        <title>Genomic Encyclopedia of Archaeal and Bacterial Type Strains, Phase II (KMG-II): from individual species to whole genera.</title>
        <authorList>
            <person name="Goeker M."/>
        </authorList>
    </citation>
    <scope>NUCLEOTIDE SEQUENCE [LARGE SCALE GENOMIC DNA]</scope>
    <source>
        <strain evidence="9 10">DSM 23288</strain>
    </source>
</reference>
<evidence type="ECO:0000256" key="4">
    <source>
        <dbReference type="ARBA" id="ARBA00022692"/>
    </source>
</evidence>
<protein>
    <submittedName>
        <fullName evidence="9">Peptide/nickel transport system permease protein</fullName>
    </submittedName>
</protein>
<dbReference type="CDD" id="cd06261">
    <property type="entry name" value="TM_PBP2"/>
    <property type="match status" value="1"/>
</dbReference>
<feature type="domain" description="ABC transmembrane type-1" evidence="8">
    <location>
        <begin position="95"/>
        <end position="281"/>
    </location>
</feature>
<evidence type="ECO:0000313" key="9">
    <source>
        <dbReference type="EMBL" id="MBB4664278.1"/>
    </source>
</evidence>
<name>A0A840IK21_9ACTN</name>
<feature type="transmembrane region" description="Helical" evidence="7">
    <location>
        <begin position="220"/>
        <end position="238"/>
    </location>
</feature>
<feature type="transmembrane region" description="Helical" evidence="7">
    <location>
        <begin position="31"/>
        <end position="52"/>
    </location>
</feature>
<evidence type="ECO:0000256" key="2">
    <source>
        <dbReference type="ARBA" id="ARBA00022448"/>
    </source>
</evidence>
<dbReference type="Proteomes" id="UP000585272">
    <property type="component" value="Unassembled WGS sequence"/>
</dbReference>
<evidence type="ECO:0000256" key="5">
    <source>
        <dbReference type="ARBA" id="ARBA00022989"/>
    </source>
</evidence>
<feature type="transmembrane region" description="Helical" evidence="7">
    <location>
        <begin position="155"/>
        <end position="173"/>
    </location>
</feature>
<dbReference type="PANTHER" id="PTHR43386">
    <property type="entry name" value="OLIGOPEPTIDE TRANSPORT SYSTEM PERMEASE PROTEIN APPC"/>
    <property type="match status" value="1"/>
</dbReference>
<dbReference type="SUPFAM" id="SSF161098">
    <property type="entry name" value="MetI-like"/>
    <property type="match status" value="1"/>
</dbReference>
<proteinExistence type="inferred from homology"/>
<feature type="transmembrane region" description="Helical" evidence="7">
    <location>
        <begin position="130"/>
        <end position="149"/>
    </location>
</feature>
<comment type="caution">
    <text evidence="9">The sequence shown here is derived from an EMBL/GenBank/DDBJ whole genome shotgun (WGS) entry which is preliminary data.</text>
</comment>
<dbReference type="Pfam" id="PF00528">
    <property type="entry name" value="BPD_transp_1"/>
    <property type="match status" value="1"/>
</dbReference>
<comment type="similarity">
    <text evidence="7">Belongs to the binding-protein-dependent transport system permease family.</text>
</comment>
<evidence type="ECO:0000256" key="1">
    <source>
        <dbReference type="ARBA" id="ARBA00004651"/>
    </source>
</evidence>
<dbReference type="Gene3D" id="1.10.3720.10">
    <property type="entry name" value="MetI-like"/>
    <property type="match status" value="1"/>
</dbReference>
<dbReference type="InterPro" id="IPR035906">
    <property type="entry name" value="MetI-like_sf"/>
</dbReference>
<sequence>MTATSTPLAAPSARRARRVATVRALLRRPSFVIGTAVLCFWVLCALVGQAIVPDDPYATDPANALASPSGAHWFGTDALGRDVFSRVVVGSRAILTISLLAAGLATLLGTTIGLVMGYFGGLVDEALSRVAEAVMALPSVILALLALTALGPSNLTLVVVVGFAYSWVIARTVRAAVLTERGAEYVAAARVRGERSPYIMFGEILPNVVPVVIVEFTVRVGMAVFSVASLSFLGFGVQPPSPDWGLQIADSYGVLSAGAWWTALFPALAIASLVVSVFLIADNVQGALSE</sequence>
<keyword evidence="2 7" id="KW-0813">Transport</keyword>
<dbReference type="PANTHER" id="PTHR43386:SF25">
    <property type="entry name" value="PEPTIDE ABC TRANSPORTER PERMEASE PROTEIN"/>
    <property type="match status" value="1"/>
</dbReference>
<dbReference type="EMBL" id="JACHNU010000006">
    <property type="protein sequence ID" value="MBB4664278.1"/>
    <property type="molecule type" value="Genomic_DNA"/>
</dbReference>
<comment type="subcellular location">
    <subcellularLocation>
        <location evidence="1 7">Cell membrane</location>
        <topology evidence="1 7">Multi-pass membrane protein</topology>
    </subcellularLocation>
</comment>
<keyword evidence="5 7" id="KW-1133">Transmembrane helix</keyword>
<keyword evidence="3" id="KW-1003">Cell membrane</keyword>
<dbReference type="PROSITE" id="PS50928">
    <property type="entry name" value="ABC_TM1"/>
    <property type="match status" value="1"/>
</dbReference>
<gene>
    <name evidence="9" type="ORF">BDZ31_003881</name>
</gene>
<evidence type="ECO:0000259" key="8">
    <source>
        <dbReference type="PROSITE" id="PS50928"/>
    </source>
</evidence>
<dbReference type="InterPro" id="IPR050366">
    <property type="entry name" value="BP-dependent_transpt_permease"/>
</dbReference>
<keyword evidence="6 7" id="KW-0472">Membrane</keyword>
<keyword evidence="4 7" id="KW-0812">Transmembrane</keyword>
<dbReference type="InterPro" id="IPR000515">
    <property type="entry name" value="MetI-like"/>
</dbReference>
<dbReference type="GO" id="GO:0055085">
    <property type="term" value="P:transmembrane transport"/>
    <property type="evidence" value="ECO:0007669"/>
    <property type="project" value="InterPro"/>
</dbReference>
<dbReference type="InterPro" id="IPR025966">
    <property type="entry name" value="OppC_N"/>
</dbReference>
<accession>A0A840IK21</accession>
<dbReference type="RefSeq" id="WP_183344150.1">
    <property type="nucleotide sequence ID" value="NZ_JACHNU010000006.1"/>
</dbReference>
<feature type="transmembrane region" description="Helical" evidence="7">
    <location>
        <begin position="93"/>
        <end position="118"/>
    </location>
</feature>
<evidence type="ECO:0000256" key="6">
    <source>
        <dbReference type="ARBA" id="ARBA00023136"/>
    </source>
</evidence>
<dbReference type="AlphaFoldDB" id="A0A840IK21"/>
<organism evidence="9 10">
    <name type="scientific">Conexibacter arvalis</name>
    <dbReference type="NCBI Taxonomy" id="912552"/>
    <lineage>
        <taxon>Bacteria</taxon>
        <taxon>Bacillati</taxon>
        <taxon>Actinomycetota</taxon>
        <taxon>Thermoleophilia</taxon>
        <taxon>Solirubrobacterales</taxon>
        <taxon>Conexibacteraceae</taxon>
        <taxon>Conexibacter</taxon>
    </lineage>
</organism>
<evidence type="ECO:0000256" key="3">
    <source>
        <dbReference type="ARBA" id="ARBA00022475"/>
    </source>
</evidence>
<feature type="transmembrane region" description="Helical" evidence="7">
    <location>
        <begin position="258"/>
        <end position="281"/>
    </location>
</feature>
<evidence type="ECO:0000313" key="10">
    <source>
        <dbReference type="Proteomes" id="UP000585272"/>
    </source>
</evidence>
<dbReference type="Pfam" id="PF12911">
    <property type="entry name" value="OppC_N"/>
    <property type="match status" value="1"/>
</dbReference>
<dbReference type="GO" id="GO:0005886">
    <property type="term" value="C:plasma membrane"/>
    <property type="evidence" value="ECO:0007669"/>
    <property type="project" value="UniProtKB-SubCell"/>
</dbReference>